<keyword evidence="2" id="KW-1185">Reference proteome</keyword>
<comment type="caution">
    <text evidence="1">The sequence shown here is derived from an EMBL/GenBank/DDBJ whole genome shotgun (WGS) entry which is preliminary data.</text>
</comment>
<dbReference type="RefSeq" id="WP_141355692.1">
    <property type="nucleotide sequence ID" value="NZ_BAAAWM010000001.1"/>
</dbReference>
<protein>
    <recommendedName>
        <fullName evidence="3">Lipoprotein</fullName>
    </recommendedName>
</protein>
<reference evidence="1 2" key="1">
    <citation type="submission" date="2019-06" db="EMBL/GenBank/DDBJ databases">
        <title>Whole genome shotgun sequence of Glutamicibacter nicotianae NBRC 14234.</title>
        <authorList>
            <person name="Hosoyama A."/>
            <person name="Uohara A."/>
            <person name="Ohji S."/>
            <person name="Ichikawa N."/>
        </authorList>
    </citation>
    <scope>NUCLEOTIDE SEQUENCE [LARGE SCALE GENOMIC DNA]</scope>
    <source>
        <strain evidence="1 2">NBRC 14234</strain>
    </source>
</reference>
<dbReference type="EMBL" id="BJNE01000001">
    <property type="protein sequence ID" value="GEC11280.1"/>
    <property type="molecule type" value="Genomic_DNA"/>
</dbReference>
<evidence type="ECO:0000313" key="2">
    <source>
        <dbReference type="Proteomes" id="UP000316242"/>
    </source>
</evidence>
<proteinExistence type="predicted"/>
<gene>
    <name evidence="1" type="ORF">ANI01nite_04830</name>
</gene>
<sequence length="174" mass="18454">MVLQVIAVGIKRRSKARHALGKTGVVAAGLVLATCLAGCTPLQFEASDRIPGANATIAALPKYADNLEEVEGRQEWADQKILQYLNGQGAAGFHSFAKDSIQYATVGWLSPVQGVLAIVVEGSDWIADGSAVRYAELVITSVGYESSELDRVEIITVEGELLASDYRGNHPGAL</sequence>
<name>A0ABQ0RIG0_GLUNI</name>
<evidence type="ECO:0000313" key="1">
    <source>
        <dbReference type="EMBL" id="GEC11280.1"/>
    </source>
</evidence>
<accession>A0ABQ0RIG0</accession>
<dbReference type="Proteomes" id="UP000316242">
    <property type="component" value="Unassembled WGS sequence"/>
</dbReference>
<evidence type="ECO:0008006" key="3">
    <source>
        <dbReference type="Google" id="ProtNLM"/>
    </source>
</evidence>
<organism evidence="1 2">
    <name type="scientific">Glutamicibacter nicotianae</name>
    <name type="common">Arthrobacter nicotianae</name>
    <dbReference type="NCBI Taxonomy" id="37929"/>
    <lineage>
        <taxon>Bacteria</taxon>
        <taxon>Bacillati</taxon>
        <taxon>Actinomycetota</taxon>
        <taxon>Actinomycetes</taxon>
        <taxon>Micrococcales</taxon>
        <taxon>Micrococcaceae</taxon>
        <taxon>Glutamicibacter</taxon>
    </lineage>
</organism>